<dbReference type="PANTHER" id="PTHR30027">
    <property type="entry name" value="RIBOSOMAL RNA SMALL SUBUNIT METHYLTRANSFERASE E"/>
    <property type="match status" value="1"/>
</dbReference>
<keyword evidence="7 12" id="KW-0489">Methyltransferase</keyword>
<keyword evidence="8 12" id="KW-0808">Transferase</keyword>
<dbReference type="GO" id="GO:0070475">
    <property type="term" value="P:rRNA base methylation"/>
    <property type="evidence" value="ECO:0007669"/>
    <property type="project" value="TreeGrafter"/>
</dbReference>
<keyword evidence="9 12" id="KW-0949">S-adenosyl-L-methionine</keyword>
<dbReference type="InterPro" id="IPR006700">
    <property type="entry name" value="RsmE"/>
</dbReference>
<dbReference type="InterPro" id="IPR046887">
    <property type="entry name" value="RsmE_PUA-like"/>
</dbReference>
<accession>A0A1G5QJ98</accession>
<evidence type="ECO:0000256" key="2">
    <source>
        <dbReference type="ARBA" id="ARBA00005528"/>
    </source>
</evidence>
<keyword evidence="16" id="KW-1185">Reference proteome</keyword>
<evidence type="ECO:0000256" key="9">
    <source>
        <dbReference type="ARBA" id="ARBA00022691"/>
    </source>
</evidence>
<evidence type="ECO:0000256" key="11">
    <source>
        <dbReference type="ARBA" id="ARBA00047944"/>
    </source>
</evidence>
<dbReference type="EC" id="2.1.1.193" evidence="3 12"/>
<reference evidence="15 16" key="1">
    <citation type="submission" date="2016-10" db="EMBL/GenBank/DDBJ databases">
        <authorList>
            <person name="de Groot N.N."/>
        </authorList>
    </citation>
    <scope>NUCLEOTIDE SEQUENCE [LARGE SCALE GENOMIC DNA]</scope>
    <source>
        <strain evidence="15 16">HLD2</strain>
    </source>
</reference>
<sequence length="243" mass="26800">MRIPRIYQPVSLVTGQRLELDGNGVNHAVRVLRLKSGAPVILFNGEGGAFDAVLVEAERRRAVVELRTFRDEETESPLAITLVQGISRGDRMDYTIQKAVELGVARIVPVVTARTVVDLKGERREKRRERWQARAIAACEQCGRNRVPEVAPILALDEWLARPTTAVDCWMLDHRSEAGLAVDLAGAAATLLIGPEGGLTANERSLALSRGYRGLRLGPRVLRTETASVVALTIMQHRWGDLR</sequence>
<dbReference type="InterPro" id="IPR029026">
    <property type="entry name" value="tRNA_m1G_MTases_N"/>
</dbReference>
<comment type="catalytic activity">
    <reaction evidence="11 12">
        <text>uridine(1498) in 16S rRNA + S-adenosyl-L-methionine = N(3)-methyluridine(1498) in 16S rRNA + S-adenosyl-L-homocysteine + H(+)</text>
        <dbReference type="Rhea" id="RHEA:42920"/>
        <dbReference type="Rhea" id="RHEA-COMP:10283"/>
        <dbReference type="Rhea" id="RHEA-COMP:10284"/>
        <dbReference type="ChEBI" id="CHEBI:15378"/>
        <dbReference type="ChEBI" id="CHEBI:57856"/>
        <dbReference type="ChEBI" id="CHEBI:59789"/>
        <dbReference type="ChEBI" id="CHEBI:65315"/>
        <dbReference type="ChEBI" id="CHEBI:74502"/>
        <dbReference type="EC" id="2.1.1.193"/>
    </reaction>
</comment>
<evidence type="ECO:0000256" key="12">
    <source>
        <dbReference type="PIRNR" id="PIRNR015601"/>
    </source>
</evidence>
<dbReference type="Pfam" id="PF20260">
    <property type="entry name" value="PUA_4"/>
    <property type="match status" value="1"/>
</dbReference>
<dbReference type="InterPro" id="IPR015947">
    <property type="entry name" value="PUA-like_sf"/>
</dbReference>
<dbReference type="RefSeq" id="WP_092996794.1">
    <property type="nucleotide sequence ID" value="NZ_FMWD01000006.1"/>
</dbReference>
<gene>
    <name evidence="15" type="ORF">SAMN03097708_02207</name>
</gene>
<dbReference type="SUPFAM" id="SSF75217">
    <property type="entry name" value="alpha/beta knot"/>
    <property type="match status" value="1"/>
</dbReference>
<evidence type="ECO:0000259" key="14">
    <source>
        <dbReference type="Pfam" id="PF20260"/>
    </source>
</evidence>
<evidence type="ECO:0000313" key="15">
    <source>
        <dbReference type="EMBL" id="SCZ61817.1"/>
    </source>
</evidence>
<dbReference type="STRING" id="415747.SAMN03097708_02207"/>
<dbReference type="InterPro" id="IPR046886">
    <property type="entry name" value="RsmE_MTase_dom"/>
</dbReference>
<feature type="domain" description="Ribosomal RNA small subunit methyltransferase E methyltransferase" evidence="13">
    <location>
        <begin position="75"/>
        <end position="236"/>
    </location>
</feature>
<dbReference type="NCBIfam" id="TIGR00046">
    <property type="entry name" value="RsmE family RNA methyltransferase"/>
    <property type="match status" value="1"/>
</dbReference>
<feature type="domain" description="Ribosomal RNA small subunit methyltransferase E PUA-like" evidence="14">
    <location>
        <begin position="20"/>
        <end position="66"/>
    </location>
</feature>
<dbReference type="NCBIfam" id="NF008692">
    <property type="entry name" value="PRK11713.1-5"/>
    <property type="match status" value="1"/>
</dbReference>
<evidence type="ECO:0000256" key="8">
    <source>
        <dbReference type="ARBA" id="ARBA00022679"/>
    </source>
</evidence>
<evidence type="ECO:0000256" key="4">
    <source>
        <dbReference type="ARBA" id="ARBA00013673"/>
    </source>
</evidence>
<evidence type="ECO:0000256" key="10">
    <source>
        <dbReference type="ARBA" id="ARBA00025699"/>
    </source>
</evidence>
<evidence type="ECO:0000256" key="1">
    <source>
        <dbReference type="ARBA" id="ARBA00004496"/>
    </source>
</evidence>
<dbReference type="GO" id="GO:0070042">
    <property type="term" value="F:rRNA (uridine-N3-)-methyltransferase activity"/>
    <property type="evidence" value="ECO:0007669"/>
    <property type="project" value="TreeGrafter"/>
</dbReference>
<dbReference type="EMBL" id="FMWD01000006">
    <property type="protein sequence ID" value="SCZ61817.1"/>
    <property type="molecule type" value="Genomic_DNA"/>
</dbReference>
<name>A0A1G5QJ98_9GAMM</name>
<dbReference type="AlphaFoldDB" id="A0A1G5QJ98"/>
<dbReference type="SUPFAM" id="SSF88697">
    <property type="entry name" value="PUA domain-like"/>
    <property type="match status" value="1"/>
</dbReference>
<evidence type="ECO:0000256" key="3">
    <source>
        <dbReference type="ARBA" id="ARBA00012328"/>
    </source>
</evidence>
<dbReference type="Pfam" id="PF04452">
    <property type="entry name" value="Methyltrans_RNA"/>
    <property type="match status" value="1"/>
</dbReference>
<comment type="subcellular location">
    <subcellularLocation>
        <location evidence="1 12">Cytoplasm</location>
    </subcellularLocation>
</comment>
<dbReference type="PIRSF" id="PIRSF015601">
    <property type="entry name" value="MTase_slr0722"/>
    <property type="match status" value="1"/>
</dbReference>
<dbReference type="GO" id="GO:0005737">
    <property type="term" value="C:cytoplasm"/>
    <property type="evidence" value="ECO:0007669"/>
    <property type="project" value="UniProtKB-SubCell"/>
</dbReference>
<dbReference type="Gene3D" id="2.40.240.20">
    <property type="entry name" value="Hypothetical PUA domain-like, domain 1"/>
    <property type="match status" value="1"/>
</dbReference>
<evidence type="ECO:0000256" key="6">
    <source>
        <dbReference type="ARBA" id="ARBA00022552"/>
    </source>
</evidence>
<protein>
    <recommendedName>
        <fullName evidence="4 12">Ribosomal RNA small subunit methyltransferase E</fullName>
        <ecNumber evidence="3 12">2.1.1.193</ecNumber>
    </recommendedName>
</protein>
<comment type="function">
    <text evidence="10 12">Specifically methylates the N3 position of the uracil ring of uridine 1498 (m3U1498) in 16S rRNA. Acts on the fully assembled 30S ribosomal subunit.</text>
</comment>
<keyword evidence="6 12" id="KW-0698">rRNA processing</keyword>
<dbReference type="PANTHER" id="PTHR30027:SF3">
    <property type="entry name" value="16S RRNA (URACIL(1498)-N(3))-METHYLTRANSFERASE"/>
    <property type="match status" value="1"/>
</dbReference>
<dbReference type="OrthoDB" id="9815641at2"/>
<dbReference type="InterPro" id="IPR029028">
    <property type="entry name" value="Alpha/beta_knot_MTases"/>
</dbReference>
<organism evidence="15 16">
    <name type="scientific">Thiohalomonas denitrificans</name>
    <dbReference type="NCBI Taxonomy" id="415747"/>
    <lineage>
        <taxon>Bacteria</taxon>
        <taxon>Pseudomonadati</taxon>
        <taxon>Pseudomonadota</taxon>
        <taxon>Gammaproteobacteria</taxon>
        <taxon>Thiohalomonadales</taxon>
        <taxon>Thiohalomonadaceae</taxon>
        <taxon>Thiohalomonas</taxon>
    </lineage>
</organism>
<evidence type="ECO:0000256" key="5">
    <source>
        <dbReference type="ARBA" id="ARBA00022490"/>
    </source>
</evidence>
<dbReference type="Gene3D" id="3.40.1280.10">
    <property type="match status" value="1"/>
</dbReference>
<dbReference type="CDD" id="cd18084">
    <property type="entry name" value="RsmE-like"/>
    <property type="match status" value="1"/>
</dbReference>
<evidence type="ECO:0000313" key="16">
    <source>
        <dbReference type="Proteomes" id="UP000199648"/>
    </source>
</evidence>
<evidence type="ECO:0000259" key="13">
    <source>
        <dbReference type="Pfam" id="PF04452"/>
    </source>
</evidence>
<evidence type="ECO:0000256" key="7">
    <source>
        <dbReference type="ARBA" id="ARBA00022603"/>
    </source>
</evidence>
<keyword evidence="5 12" id="KW-0963">Cytoplasm</keyword>
<proteinExistence type="inferred from homology"/>
<comment type="similarity">
    <text evidence="2 12">Belongs to the RNA methyltransferase RsmE family.</text>
</comment>
<dbReference type="Proteomes" id="UP000199648">
    <property type="component" value="Unassembled WGS sequence"/>
</dbReference>